<sequence length="160" mass="17658">MTRSIPVSGLSNAIQLGRDVEPSRMVPARDFPGLLIDTRPPGWDWKPVRIVDRAREIAERRRDPLETLSLCERALLQKMAAGFRVDADRFGNETYASETSGAVDRKGLMVGRPAPGAATRLRLLGYINTRSNGQAWTHTLNQAGHAAASRLRALMETHDA</sequence>
<organism evidence="1 2">
    <name type="scientific">Rhodovibrio sodomensis</name>
    <dbReference type="NCBI Taxonomy" id="1088"/>
    <lineage>
        <taxon>Bacteria</taxon>
        <taxon>Pseudomonadati</taxon>
        <taxon>Pseudomonadota</taxon>
        <taxon>Alphaproteobacteria</taxon>
        <taxon>Rhodospirillales</taxon>
        <taxon>Rhodovibrionaceae</taxon>
        <taxon>Rhodovibrio</taxon>
    </lineage>
</organism>
<proteinExistence type="predicted"/>
<dbReference type="RefSeq" id="WP_200338549.1">
    <property type="nucleotide sequence ID" value="NZ_NRRL01000001.1"/>
</dbReference>
<gene>
    <name evidence="1" type="ORF">CKO28_00400</name>
</gene>
<comment type="caution">
    <text evidence="1">The sequence shown here is derived from an EMBL/GenBank/DDBJ whole genome shotgun (WGS) entry which is preliminary data.</text>
</comment>
<accession>A0ABS1DAP9</accession>
<evidence type="ECO:0000313" key="2">
    <source>
        <dbReference type="Proteomes" id="UP001296873"/>
    </source>
</evidence>
<dbReference type="Proteomes" id="UP001296873">
    <property type="component" value="Unassembled WGS sequence"/>
</dbReference>
<dbReference type="EMBL" id="NRRL01000001">
    <property type="protein sequence ID" value="MBK1666500.1"/>
    <property type="molecule type" value="Genomic_DNA"/>
</dbReference>
<reference evidence="1 2" key="1">
    <citation type="journal article" date="2020" name="Microorganisms">
        <title>Osmotic Adaptation and Compatible Solute Biosynthesis of Phototrophic Bacteria as Revealed from Genome Analyses.</title>
        <authorList>
            <person name="Imhoff J.F."/>
            <person name="Rahn T."/>
            <person name="Kunzel S."/>
            <person name="Keller A."/>
            <person name="Neulinger S.C."/>
        </authorList>
    </citation>
    <scope>NUCLEOTIDE SEQUENCE [LARGE SCALE GENOMIC DNA]</scope>
    <source>
        <strain evidence="1 2">DSM 9895</strain>
    </source>
</reference>
<keyword evidence="2" id="KW-1185">Reference proteome</keyword>
<protein>
    <submittedName>
        <fullName evidence="1">Uncharacterized protein</fullName>
    </submittedName>
</protein>
<name>A0ABS1DAP9_9PROT</name>
<evidence type="ECO:0000313" key="1">
    <source>
        <dbReference type="EMBL" id="MBK1666500.1"/>
    </source>
</evidence>